<dbReference type="EMBL" id="JAMZIH010005601">
    <property type="protein sequence ID" value="KAJ1674917.1"/>
    <property type="molecule type" value="Genomic_DNA"/>
</dbReference>
<evidence type="ECO:0000313" key="1">
    <source>
        <dbReference type="EMBL" id="KAJ1674917.1"/>
    </source>
</evidence>
<accession>A0ACC1HEM3</accession>
<reference evidence="1" key="1">
    <citation type="submission" date="2022-06" db="EMBL/GenBank/DDBJ databases">
        <title>Phylogenomic reconstructions and comparative analyses of Kickxellomycotina fungi.</title>
        <authorList>
            <person name="Reynolds N.K."/>
            <person name="Stajich J.E."/>
            <person name="Barry K."/>
            <person name="Grigoriev I.V."/>
            <person name="Crous P."/>
            <person name="Smith M.E."/>
        </authorList>
    </citation>
    <scope>NUCLEOTIDE SEQUENCE</scope>
    <source>
        <strain evidence="1">RSA 2271</strain>
    </source>
</reference>
<comment type="caution">
    <text evidence="1">The sequence shown here is derived from an EMBL/GenBank/DDBJ whole genome shotgun (WGS) entry which is preliminary data.</text>
</comment>
<feature type="non-terminal residue" evidence="1">
    <location>
        <position position="279"/>
    </location>
</feature>
<sequence>MFSRILSSFSVAALQHRGSRPQPIAIALPRRCLAAATCAGSNSEKYPLFSKILIANRGEIACRVASTAHKLGIQTVSIYSDPDCQALHTDLATQALHIGPAAAAESYLDIAKVIEIARRSGAQAVHPGYGFLSENAEFARQLQIAGIEFIGPPPRAIQSMGSKSESKDIMQKAGVPVIPGYHGGDQSPERLKTEAEKIGYPVLIKAVKGGGGKGMRVVTHPDHFFDNLLSAQREAQKSFGDPQVLVEKYLTKPRHVEVQVFADKQGNAVHLYERDCSVQ</sequence>
<name>A0ACC1HEM3_9FUNG</name>
<protein>
    <submittedName>
        <fullName evidence="1">Uncharacterized protein</fullName>
    </submittedName>
</protein>
<dbReference type="Proteomes" id="UP001145114">
    <property type="component" value="Unassembled WGS sequence"/>
</dbReference>
<evidence type="ECO:0000313" key="2">
    <source>
        <dbReference type="Proteomes" id="UP001145114"/>
    </source>
</evidence>
<organism evidence="1 2">
    <name type="scientific">Spiromyces aspiralis</name>
    <dbReference type="NCBI Taxonomy" id="68401"/>
    <lineage>
        <taxon>Eukaryota</taxon>
        <taxon>Fungi</taxon>
        <taxon>Fungi incertae sedis</taxon>
        <taxon>Zoopagomycota</taxon>
        <taxon>Kickxellomycotina</taxon>
        <taxon>Kickxellomycetes</taxon>
        <taxon>Kickxellales</taxon>
        <taxon>Kickxellaceae</taxon>
        <taxon>Spiromyces</taxon>
    </lineage>
</organism>
<proteinExistence type="predicted"/>
<keyword evidence="2" id="KW-1185">Reference proteome</keyword>
<gene>
    <name evidence="1" type="ORF">EV182_002301</name>
</gene>